<gene>
    <name evidence="1" type="ORF">KUDE01_007788</name>
</gene>
<protein>
    <submittedName>
        <fullName evidence="1">Borealin</fullName>
    </submittedName>
</protein>
<name>A0AAD9F8J4_DISEL</name>
<comment type="caution">
    <text evidence="1">The sequence shown here is derived from an EMBL/GenBank/DDBJ whole genome shotgun (WGS) entry which is preliminary data.</text>
</comment>
<reference evidence="1" key="1">
    <citation type="submission" date="2023-04" db="EMBL/GenBank/DDBJ databases">
        <title>Chromosome-level genome of Chaenocephalus aceratus.</title>
        <authorList>
            <person name="Park H."/>
        </authorList>
    </citation>
    <scope>NUCLEOTIDE SEQUENCE</scope>
    <source>
        <strain evidence="1">DE</strain>
        <tissue evidence="1">Muscle</tissue>
    </source>
</reference>
<dbReference type="EMBL" id="JASDAP010000013">
    <property type="protein sequence ID" value="KAK1892714.1"/>
    <property type="molecule type" value="Genomic_DNA"/>
</dbReference>
<proteinExistence type="predicted"/>
<sequence>RDNLTVIHKIPRAFTVTRSPEKRSALRSAPTCSPLQRFPKPLSSLGSMDWHQSCPSKAIHLLLFH</sequence>
<feature type="non-terminal residue" evidence="1">
    <location>
        <position position="1"/>
    </location>
</feature>
<dbReference type="AlphaFoldDB" id="A0AAD9F8J4"/>
<organism evidence="1 2">
    <name type="scientific">Dissostichus eleginoides</name>
    <name type="common">Patagonian toothfish</name>
    <name type="synonym">Dissostichus amissus</name>
    <dbReference type="NCBI Taxonomy" id="100907"/>
    <lineage>
        <taxon>Eukaryota</taxon>
        <taxon>Metazoa</taxon>
        <taxon>Chordata</taxon>
        <taxon>Craniata</taxon>
        <taxon>Vertebrata</taxon>
        <taxon>Euteleostomi</taxon>
        <taxon>Actinopterygii</taxon>
        <taxon>Neopterygii</taxon>
        <taxon>Teleostei</taxon>
        <taxon>Neoteleostei</taxon>
        <taxon>Acanthomorphata</taxon>
        <taxon>Eupercaria</taxon>
        <taxon>Perciformes</taxon>
        <taxon>Notothenioidei</taxon>
        <taxon>Nototheniidae</taxon>
        <taxon>Dissostichus</taxon>
    </lineage>
</organism>
<evidence type="ECO:0000313" key="1">
    <source>
        <dbReference type="EMBL" id="KAK1892714.1"/>
    </source>
</evidence>
<dbReference type="Proteomes" id="UP001228049">
    <property type="component" value="Unassembled WGS sequence"/>
</dbReference>
<feature type="non-terminal residue" evidence="1">
    <location>
        <position position="65"/>
    </location>
</feature>
<evidence type="ECO:0000313" key="2">
    <source>
        <dbReference type="Proteomes" id="UP001228049"/>
    </source>
</evidence>
<accession>A0AAD9F8J4</accession>
<keyword evidence="2" id="KW-1185">Reference proteome</keyword>